<evidence type="ECO:0000313" key="3">
    <source>
        <dbReference type="Proteomes" id="UP000091918"/>
    </source>
</evidence>
<keyword evidence="3" id="KW-1185">Reference proteome</keyword>
<evidence type="ECO:0000256" key="1">
    <source>
        <dbReference type="SAM" id="MobiDB-lite"/>
    </source>
</evidence>
<dbReference type="EMBL" id="LGUA01000106">
    <property type="protein sequence ID" value="OAX84091.1"/>
    <property type="molecule type" value="Genomic_DNA"/>
</dbReference>
<organism evidence="2 3">
    <name type="scientific">Emergomyces africanus</name>
    <dbReference type="NCBI Taxonomy" id="1955775"/>
    <lineage>
        <taxon>Eukaryota</taxon>
        <taxon>Fungi</taxon>
        <taxon>Dikarya</taxon>
        <taxon>Ascomycota</taxon>
        <taxon>Pezizomycotina</taxon>
        <taxon>Eurotiomycetes</taxon>
        <taxon>Eurotiomycetidae</taxon>
        <taxon>Onygenales</taxon>
        <taxon>Ajellomycetaceae</taxon>
        <taxon>Emergomyces</taxon>
    </lineage>
</organism>
<sequence>MQKRPSPRTREKVEDRSRYYDVDNAVASSRPWSPLIDRQCLSPITERQLQTACLFLSRKMEFPDSWNEFDICADLTDASPSSSHFPDLKISSFAIPDHIASAVYGDTARGSDVLSNENQNGIADAEDKCKSGVPVDLIGNQELTHDSLVDVFGPGRSVVPLDADEASKSLSSVDESKCQSHFSSEKALAGISSKNNVTTDIQTIEEHMPSEIKQEDTRLRSTIPLHPANEVSQSLASSKEQNMSRTESQILQNPQLEGSDTLSSPGWAISLNCQTATNTKQKLKVDTNLSPIFDDHTLSHTQSQSWSSRSAGGKVIIDVNGLEKVMTVDEERQRRLGLQRAVMEKMSGGCSASALNTPNKAATLRSNFPTQSTSPFCDITTTCAKGPLNKSPEPNLGGQTQHVWDQQTKNTLVRKLSRITHGKKKSVAKMNNVLGFSAIVEAR</sequence>
<dbReference type="AlphaFoldDB" id="A0A1B7P4X6"/>
<comment type="caution">
    <text evidence="2">The sequence shown here is derived from an EMBL/GenBank/DDBJ whole genome shotgun (WGS) entry which is preliminary data.</text>
</comment>
<name>A0A1B7P4X6_9EURO</name>
<accession>A0A1B7P4X6</accession>
<feature type="compositionally biased region" description="Polar residues" evidence="1">
    <location>
        <begin position="230"/>
        <end position="263"/>
    </location>
</feature>
<protein>
    <submittedName>
        <fullName evidence="2">Uncharacterized protein</fullName>
    </submittedName>
</protein>
<feature type="region of interest" description="Disordered" evidence="1">
    <location>
        <begin position="225"/>
        <end position="263"/>
    </location>
</feature>
<dbReference type="STRING" id="1658172.A0A1B7P4X6"/>
<reference evidence="2 3" key="1">
    <citation type="submission" date="2015-07" db="EMBL/GenBank/DDBJ databases">
        <title>Emmonsia species relationships and genome sequence.</title>
        <authorList>
            <person name="Cuomo C.A."/>
            <person name="Schwartz I.S."/>
            <person name="Kenyon C."/>
            <person name="de Hoog G.S."/>
            <person name="Govender N.P."/>
            <person name="Botha A."/>
            <person name="Moreno L."/>
            <person name="de Vries M."/>
            <person name="Munoz J.F."/>
            <person name="Stielow J.B."/>
        </authorList>
    </citation>
    <scope>NUCLEOTIDE SEQUENCE [LARGE SCALE GENOMIC DNA]</scope>
    <source>
        <strain evidence="2 3">CBS 136260</strain>
    </source>
</reference>
<proteinExistence type="predicted"/>
<dbReference type="OrthoDB" id="4188313at2759"/>
<evidence type="ECO:0000313" key="2">
    <source>
        <dbReference type="EMBL" id="OAX84091.1"/>
    </source>
</evidence>
<dbReference type="Proteomes" id="UP000091918">
    <property type="component" value="Unassembled WGS sequence"/>
</dbReference>
<gene>
    <name evidence="2" type="ORF">ACJ72_01549</name>
</gene>